<dbReference type="Proteomes" id="UP000628736">
    <property type="component" value="Unassembled WGS sequence"/>
</dbReference>
<organism evidence="2 3">
    <name type="scientific">Flintibacter hominis</name>
    <dbReference type="NCBI Taxonomy" id="2763048"/>
    <lineage>
        <taxon>Bacteria</taxon>
        <taxon>Bacillati</taxon>
        <taxon>Bacillota</taxon>
        <taxon>Clostridia</taxon>
        <taxon>Eubacteriales</taxon>
        <taxon>Flintibacter</taxon>
    </lineage>
</organism>
<dbReference type="SUPFAM" id="SSF141259">
    <property type="entry name" value="CarD-like"/>
    <property type="match status" value="1"/>
</dbReference>
<evidence type="ECO:0000313" key="2">
    <source>
        <dbReference type="EMBL" id="MBC5722336.1"/>
    </source>
</evidence>
<dbReference type="Pfam" id="PF21095">
    <property type="entry name" value="CarD_C"/>
    <property type="match status" value="1"/>
</dbReference>
<dbReference type="EMBL" id="JACOPO010000003">
    <property type="protein sequence ID" value="MBC5722336.1"/>
    <property type="molecule type" value="Genomic_DNA"/>
</dbReference>
<dbReference type="PANTHER" id="PTHR38447:SF1">
    <property type="entry name" value="RNA POLYMERASE-BINDING TRANSCRIPTION FACTOR CARD"/>
    <property type="match status" value="1"/>
</dbReference>
<dbReference type="Gene3D" id="2.40.10.170">
    <property type="match status" value="1"/>
</dbReference>
<proteinExistence type="predicted"/>
<dbReference type="GO" id="GO:0009303">
    <property type="term" value="P:rRNA transcription"/>
    <property type="evidence" value="ECO:0007669"/>
    <property type="project" value="TreeGrafter"/>
</dbReference>
<dbReference type="PANTHER" id="PTHR38447">
    <property type="entry name" value="TRANSCRIPTION FACTOR YDEB-RELATED"/>
    <property type="match status" value="1"/>
</dbReference>
<dbReference type="Pfam" id="PF02559">
    <property type="entry name" value="CarD_TRCF_RID"/>
    <property type="match status" value="1"/>
</dbReference>
<dbReference type="InterPro" id="IPR042215">
    <property type="entry name" value="CarD-like_C"/>
</dbReference>
<evidence type="ECO:0000313" key="3">
    <source>
        <dbReference type="Proteomes" id="UP000628736"/>
    </source>
</evidence>
<gene>
    <name evidence="2" type="ORF">H8S11_05885</name>
</gene>
<name>A0A8J6J7V4_9FIRM</name>
<dbReference type="Gene3D" id="1.20.58.1290">
    <property type="entry name" value="CarD-like, C-terminal domain"/>
    <property type="match status" value="1"/>
</dbReference>
<keyword evidence="3" id="KW-1185">Reference proteome</keyword>
<dbReference type="InterPro" id="IPR048792">
    <property type="entry name" value="CarD_C"/>
</dbReference>
<dbReference type="AlphaFoldDB" id="A0A8J6J7V4"/>
<evidence type="ECO:0000259" key="1">
    <source>
        <dbReference type="SMART" id="SM01058"/>
    </source>
</evidence>
<reference evidence="2" key="1">
    <citation type="submission" date="2020-08" db="EMBL/GenBank/DDBJ databases">
        <title>Genome public.</title>
        <authorList>
            <person name="Liu C."/>
            <person name="Sun Q."/>
        </authorList>
    </citation>
    <scope>NUCLEOTIDE SEQUENCE</scope>
    <source>
        <strain evidence="2">NSJ-23</strain>
    </source>
</reference>
<protein>
    <submittedName>
        <fullName evidence="2">CarD family transcriptional regulator</fullName>
    </submittedName>
</protein>
<accession>A0A8J6J7V4</accession>
<dbReference type="InterPro" id="IPR052531">
    <property type="entry name" value="CarD-like_regulator"/>
</dbReference>
<dbReference type="InterPro" id="IPR003711">
    <property type="entry name" value="CarD-like/TRCF_RID"/>
</dbReference>
<sequence length="158" mass="17957">MYQIGDKVVHPMYGAGVLESIVQRKIDGVERDYYMMKLPNRSMVVMIPTEHSEDIGVRPVVDANQADQVMAAIPSIQAEMTSNWNRRYRENMERLKSGDLFQVAWVIKGLTARDHSRGLSTGERKMLHSARQMLISEIVLSKSLSYETVEEQLDTALA</sequence>
<comment type="caution">
    <text evidence="2">The sequence shown here is derived from an EMBL/GenBank/DDBJ whole genome shotgun (WGS) entry which is preliminary data.</text>
</comment>
<dbReference type="InterPro" id="IPR036101">
    <property type="entry name" value="CarD-like/TRCF_RID_sf"/>
</dbReference>
<dbReference type="RefSeq" id="WP_147572256.1">
    <property type="nucleotide sequence ID" value="NZ_JACOPO010000003.1"/>
</dbReference>
<feature type="domain" description="CarD-like/TRCF RNAP-interacting" evidence="1">
    <location>
        <begin position="1"/>
        <end position="111"/>
    </location>
</feature>
<dbReference type="SMART" id="SM01058">
    <property type="entry name" value="CarD_TRCF"/>
    <property type="match status" value="1"/>
</dbReference>